<dbReference type="EMBL" id="CP157485">
    <property type="protein sequence ID" value="XBO47211.1"/>
    <property type="molecule type" value="Genomic_DNA"/>
</dbReference>
<dbReference type="InterPro" id="IPR000668">
    <property type="entry name" value="Peptidase_C1A_C"/>
</dbReference>
<dbReference type="Pfam" id="PF00112">
    <property type="entry name" value="Peptidase_C1"/>
    <property type="match status" value="1"/>
</dbReference>
<name>A0AAU7K470_9SPHI</name>
<dbReference type="InterPro" id="IPR013128">
    <property type="entry name" value="Peptidase_C1A"/>
</dbReference>
<organism evidence="3">
    <name type="scientific">Pedobacter sp. KACC 23697</name>
    <dbReference type="NCBI Taxonomy" id="3149230"/>
    <lineage>
        <taxon>Bacteria</taxon>
        <taxon>Pseudomonadati</taxon>
        <taxon>Bacteroidota</taxon>
        <taxon>Sphingobacteriia</taxon>
        <taxon>Sphingobacteriales</taxon>
        <taxon>Sphingobacteriaceae</taxon>
        <taxon>Pedobacter</taxon>
    </lineage>
</organism>
<dbReference type="SMART" id="SM00645">
    <property type="entry name" value="Pept_C1"/>
    <property type="match status" value="1"/>
</dbReference>
<dbReference type="PANTHER" id="PTHR12411">
    <property type="entry name" value="CYSTEINE PROTEASE FAMILY C1-RELATED"/>
    <property type="match status" value="1"/>
</dbReference>
<dbReference type="Gene3D" id="3.90.70.10">
    <property type="entry name" value="Cysteine proteinases"/>
    <property type="match status" value="1"/>
</dbReference>
<dbReference type="CDD" id="cd02619">
    <property type="entry name" value="Peptidase_C1"/>
    <property type="match status" value="1"/>
</dbReference>
<feature type="domain" description="Peptidase C1A papain C-terminal" evidence="2">
    <location>
        <begin position="43"/>
        <end position="231"/>
    </location>
</feature>
<comment type="similarity">
    <text evidence="1">Belongs to the peptidase C1 family.</text>
</comment>
<protein>
    <submittedName>
        <fullName evidence="3">C1 family peptidase</fullName>
    </submittedName>
</protein>
<dbReference type="InterPro" id="IPR038765">
    <property type="entry name" value="Papain-like_cys_pep_sf"/>
</dbReference>
<accession>A0AAU7K470</accession>
<dbReference type="GO" id="GO:0008234">
    <property type="term" value="F:cysteine-type peptidase activity"/>
    <property type="evidence" value="ECO:0007669"/>
    <property type="project" value="InterPro"/>
</dbReference>
<gene>
    <name evidence="3" type="ORF">ABEG20_18145</name>
</gene>
<sequence length="255" mass="29005">MNQKPILTNFYQVIGLDKFLQLKAAGFIQKSDINWGSNRVVSLKQRDTSVKNQWNGTCTSFATIAAIENKLGGKIDLSERSLWDFYGVFSTPQAINAAQHHYILEEIYWPQYQIRFDTRYSSKGRFLLTGVKDLKNDYLAVLKALDIGNPCIVALQTPEDLYTGKAQVERTSRILSGGHAICVSGYKVEDGKGYFLVKNSWGTENGDSGYQYIDFNVFDKKGYANFWEVSEITDRGDQQMEFENTEDYLTSIVED</sequence>
<dbReference type="RefSeq" id="WP_406824668.1">
    <property type="nucleotide sequence ID" value="NZ_CP157485.1"/>
</dbReference>
<dbReference type="AlphaFoldDB" id="A0AAU7K470"/>
<dbReference type="GO" id="GO:0006508">
    <property type="term" value="P:proteolysis"/>
    <property type="evidence" value="ECO:0007669"/>
    <property type="project" value="InterPro"/>
</dbReference>
<reference evidence="3" key="1">
    <citation type="submission" date="2024-05" db="EMBL/GenBank/DDBJ databases">
        <authorList>
            <person name="Kim S."/>
            <person name="Heo J."/>
            <person name="Choi H."/>
            <person name="Choi Y."/>
            <person name="Kwon S.-W."/>
            <person name="Kim Y."/>
        </authorList>
    </citation>
    <scope>NUCLEOTIDE SEQUENCE</scope>
    <source>
        <strain evidence="3">KACC 23697</strain>
    </source>
</reference>
<evidence type="ECO:0000313" key="3">
    <source>
        <dbReference type="EMBL" id="XBO47211.1"/>
    </source>
</evidence>
<dbReference type="SUPFAM" id="SSF54001">
    <property type="entry name" value="Cysteine proteinases"/>
    <property type="match status" value="1"/>
</dbReference>
<evidence type="ECO:0000259" key="2">
    <source>
        <dbReference type="SMART" id="SM00645"/>
    </source>
</evidence>
<proteinExistence type="inferred from homology"/>
<evidence type="ECO:0000256" key="1">
    <source>
        <dbReference type="ARBA" id="ARBA00008455"/>
    </source>
</evidence>